<dbReference type="PANTHER" id="PTHR43712:SF2">
    <property type="entry name" value="O-METHYLTRANSFERASE CICE"/>
    <property type="match status" value="1"/>
</dbReference>
<dbReference type="InterPro" id="IPR016461">
    <property type="entry name" value="COMT-like"/>
</dbReference>
<dbReference type="GO" id="GO:0046983">
    <property type="term" value="F:protein dimerization activity"/>
    <property type="evidence" value="ECO:0007669"/>
    <property type="project" value="InterPro"/>
</dbReference>
<proteinExistence type="predicted"/>
<dbReference type="CDD" id="cd02440">
    <property type="entry name" value="AdoMet_MTases"/>
    <property type="match status" value="1"/>
</dbReference>
<evidence type="ECO:0000256" key="2">
    <source>
        <dbReference type="ARBA" id="ARBA00022679"/>
    </source>
</evidence>
<evidence type="ECO:0000259" key="6">
    <source>
        <dbReference type="Pfam" id="PF08100"/>
    </source>
</evidence>
<dbReference type="InterPro" id="IPR001077">
    <property type="entry name" value="COMT_C"/>
</dbReference>
<dbReference type="Gene3D" id="1.10.10.10">
    <property type="entry name" value="Winged helix-like DNA-binding domain superfamily/Winged helix DNA-binding domain"/>
    <property type="match status" value="1"/>
</dbReference>
<dbReference type="InterPro" id="IPR036388">
    <property type="entry name" value="WH-like_DNA-bd_sf"/>
</dbReference>
<dbReference type="PANTHER" id="PTHR43712">
    <property type="entry name" value="PUTATIVE (AFU_ORTHOLOGUE AFUA_4G14580)-RELATED"/>
    <property type="match status" value="1"/>
</dbReference>
<dbReference type="PROSITE" id="PS51683">
    <property type="entry name" value="SAM_OMT_II"/>
    <property type="match status" value="1"/>
</dbReference>
<protein>
    <submittedName>
        <fullName evidence="7">Methyltransferase family protein</fullName>
    </submittedName>
</protein>
<dbReference type="Pfam" id="PF08100">
    <property type="entry name" value="Dimerisation"/>
    <property type="match status" value="1"/>
</dbReference>
<dbReference type="InterPro" id="IPR012967">
    <property type="entry name" value="COMT_dimerisation"/>
</dbReference>
<dbReference type="InterPro" id="IPR036390">
    <property type="entry name" value="WH_DNA-bd_sf"/>
</dbReference>
<accession>A0A543CUD9</accession>
<dbReference type="SUPFAM" id="SSF53335">
    <property type="entry name" value="S-adenosyl-L-methionine-dependent methyltransferases"/>
    <property type="match status" value="1"/>
</dbReference>
<dbReference type="GO" id="GO:0032259">
    <property type="term" value="P:methylation"/>
    <property type="evidence" value="ECO:0007669"/>
    <property type="project" value="UniProtKB-KW"/>
</dbReference>
<keyword evidence="1 7" id="KW-0489">Methyltransferase</keyword>
<feature type="active site" description="Proton acceptor" evidence="4">
    <location>
        <position position="255"/>
    </location>
</feature>
<keyword evidence="3" id="KW-0949">S-adenosyl-L-methionine</keyword>
<feature type="domain" description="O-methyltransferase dimerisation" evidence="6">
    <location>
        <begin position="22"/>
        <end position="91"/>
    </location>
</feature>
<gene>
    <name evidence="7" type="ORF">FB559_6375</name>
</gene>
<dbReference type="RefSeq" id="WP_141960371.1">
    <property type="nucleotide sequence ID" value="NZ_VFOZ01000001.1"/>
</dbReference>
<dbReference type="Proteomes" id="UP000316096">
    <property type="component" value="Unassembled WGS sequence"/>
</dbReference>
<evidence type="ECO:0000256" key="3">
    <source>
        <dbReference type="ARBA" id="ARBA00022691"/>
    </source>
</evidence>
<evidence type="ECO:0000256" key="4">
    <source>
        <dbReference type="PIRSR" id="PIRSR005739-1"/>
    </source>
</evidence>
<organism evidence="7 8">
    <name type="scientific">Actinoallomurus bryophytorum</name>
    <dbReference type="NCBI Taxonomy" id="1490222"/>
    <lineage>
        <taxon>Bacteria</taxon>
        <taxon>Bacillati</taxon>
        <taxon>Actinomycetota</taxon>
        <taxon>Actinomycetes</taxon>
        <taxon>Streptosporangiales</taxon>
        <taxon>Thermomonosporaceae</taxon>
        <taxon>Actinoallomurus</taxon>
    </lineage>
</organism>
<name>A0A543CUD9_9ACTN</name>
<dbReference type="SUPFAM" id="SSF46785">
    <property type="entry name" value="Winged helix' DNA-binding domain"/>
    <property type="match status" value="1"/>
</dbReference>
<dbReference type="InterPro" id="IPR029063">
    <property type="entry name" value="SAM-dependent_MTases_sf"/>
</dbReference>
<keyword evidence="2 7" id="KW-0808">Transferase</keyword>
<reference evidence="7 8" key="1">
    <citation type="submission" date="2019-06" db="EMBL/GenBank/DDBJ databases">
        <title>Sequencing the genomes of 1000 actinobacteria strains.</title>
        <authorList>
            <person name="Klenk H.-P."/>
        </authorList>
    </citation>
    <scope>NUCLEOTIDE SEQUENCE [LARGE SCALE GENOMIC DNA]</scope>
    <source>
        <strain evidence="7 8">DSM 102200</strain>
    </source>
</reference>
<evidence type="ECO:0000313" key="7">
    <source>
        <dbReference type="EMBL" id="TQM00659.1"/>
    </source>
</evidence>
<evidence type="ECO:0000256" key="1">
    <source>
        <dbReference type="ARBA" id="ARBA00022603"/>
    </source>
</evidence>
<dbReference type="EMBL" id="VFOZ01000001">
    <property type="protein sequence ID" value="TQM00659.1"/>
    <property type="molecule type" value="Genomic_DNA"/>
</dbReference>
<dbReference type="Gene3D" id="3.40.50.150">
    <property type="entry name" value="Vaccinia Virus protein VP39"/>
    <property type="match status" value="1"/>
</dbReference>
<evidence type="ECO:0000313" key="8">
    <source>
        <dbReference type="Proteomes" id="UP000316096"/>
    </source>
</evidence>
<dbReference type="AlphaFoldDB" id="A0A543CUD9"/>
<dbReference type="OrthoDB" id="4145676at2"/>
<dbReference type="PIRSF" id="PIRSF005739">
    <property type="entry name" value="O-mtase"/>
    <property type="match status" value="1"/>
</dbReference>
<dbReference type="Pfam" id="PF00891">
    <property type="entry name" value="Methyltransf_2"/>
    <property type="match status" value="1"/>
</dbReference>
<dbReference type="GO" id="GO:0008171">
    <property type="term" value="F:O-methyltransferase activity"/>
    <property type="evidence" value="ECO:0007669"/>
    <property type="project" value="InterPro"/>
</dbReference>
<keyword evidence="8" id="KW-1185">Reference proteome</keyword>
<comment type="caution">
    <text evidence="7">The sequence shown here is derived from an EMBL/GenBank/DDBJ whole genome shotgun (WGS) entry which is preliminary data.</text>
</comment>
<feature type="domain" description="O-methyltransferase C-terminal" evidence="5">
    <location>
        <begin position="120"/>
        <end position="324"/>
    </location>
</feature>
<sequence length="344" mass="37248">MTVDEHPSPEPDATLEAHGAVMQMVSGFWVSQIVRTAADFSLAEHLRDGPRTAEEIASRESADVSATFRLMRACVSVGLLAFEGEGFAGTPLLAVLHRDSPMSVKSFALAQTAPGHWLTWGRTSDAIRQGRSQSTEALGKSIFDYFAEHPQEGALFSAAMTDLSTPVILEAVKELDVTGAKTVVDVGGANGAFVLELLAAHPHLEGVVLELPHAVPGAEAEAKNRGLEDRLEGVAGDFFELVPEGDLYLLKYILHDWDDESCVRILRLCRQAMRPGARVTVVDMVIAEQDGGFAPLMDIAMLTMLSSRERTAAEFDSLFEQAGLRRVRTTELQAPYSMIEAVAV</sequence>
<evidence type="ECO:0000259" key="5">
    <source>
        <dbReference type="Pfam" id="PF00891"/>
    </source>
</evidence>